<dbReference type="Pfam" id="PF14301">
    <property type="entry name" value="DUF4376"/>
    <property type="match status" value="1"/>
</dbReference>
<feature type="domain" description="DUF4376" evidence="1">
    <location>
        <begin position="29"/>
        <end position="133"/>
    </location>
</feature>
<reference evidence="2" key="1">
    <citation type="submission" date="2016-08" db="EMBL/GenBank/DDBJ databases">
        <title>Complete genome of Cloacibacillus porcorum.</title>
        <authorList>
            <person name="Looft T."/>
            <person name="Bayles D.O."/>
            <person name="Alt D.P."/>
        </authorList>
    </citation>
    <scope>NUCLEOTIDE SEQUENCE [LARGE SCALE GENOMIC DNA]</scope>
    <source>
        <strain evidence="2">CL-84</strain>
    </source>
</reference>
<dbReference type="InterPro" id="IPR025484">
    <property type="entry name" value="DUF4376"/>
</dbReference>
<dbReference type="STRING" id="1197717.BED41_10400"/>
<dbReference type="OrthoDB" id="6395at2"/>
<sequence>MAENVIAGNIDWSKLKTPEMIFAENKDKKLALVSTAFTGYCKGAFACSYGWPMQFAEADVQKMEGAVKLLENDPSQAPYVVDAEDTLHTGVTLDDMKAIQLEMMQHYAAAYLRKQQLRAIVTACTTQAELDAVEITWEENTNADNS</sequence>
<gene>
    <name evidence="2" type="ORF">BED41_10400</name>
</gene>
<proteinExistence type="predicted"/>
<dbReference type="AlphaFoldDB" id="A0A1B2I635"/>
<dbReference type="KEGG" id="cpor:BED41_10400"/>
<protein>
    <recommendedName>
        <fullName evidence="1">DUF4376 domain-containing protein</fullName>
    </recommendedName>
</protein>
<evidence type="ECO:0000313" key="2">
    <source>
        <dbReference type="EMBL" id="ANZ45439.1"/>
    </source>
</evidence>
<dbReference type="GeneID" id="83058260"/>
<organism evidence="2 3">
    <name type="scientific">Cloacibacillus porcorum</name>
    <dbReference type="NCBI Taxonomy" id="1197717"/>
    <lineage>
        <taxon>Bacteria</taxon>
        <taxon>Thermotogati</taxon>
        <taxon>Synergistota</taxon>
        <taxon>Synergistia</taxon>
        <taxon>Synergistales</taxon>
        <taxon>Synergistaceae</taxon>
        <taxon>Cloacibacillus</taxon>
    </lineage>
</organism>
<dbReference type="Proteomes" id="UP000093044">
    <property type="component" value="Chromosome"/>
</dbReference>
<keyword evidence="3" id="KW-1185">Reference proteome</keyword>
<dbReference type="EMBL" id="CP016757">
    <property type="protein sequence ID" value="ANZ45439.1"/>
    <property type="molecule type" value="Genomic_DNA"/>
</dbReference>
<evidence type="ECO:0000313" key="3">
    <source>
        <dbReference type="Proteomes" id="UP000093044"/>
    </source>
</evidence>
<evidence type="ECO:0000259" key="1">
    <source>
        <dbReference type="Pfam" id="PF14301"/>
    </source>
</evidence>
<accession>A0A1B2I635</accession>
<name>A0A1B2I635_9BACT</name>
<dbReference type="RefSeq" id="WP_066745732.1">
    <property type="nucleotide sequence ID" value="NZ_CP016757.1"/>
</dbReference>